<evidence type="ECO:0000313" key="4">
    <source>
        <dbReference type="EMBL" id="KAB0574153.1"/>
    </source>
</evidence>
<proteinExistence type="predicted"/>
<dbReference type="PROSITE" id="PS00409">
    <property type="entry name" value="PROKAR_NTER_METHYL"/>
    <property type="match status" value="1"/>
</dbReference>
<dbReference type="Proteomes" id="UP000430120">
    <property type="component" value="Unassembled WGS sequence"/>
</dbReference>
<dbReference type="NCBIfam" id="TIGR02532">
    <property type="entry name" value="IV_pilin_GFxxxE"/>
    <property type="match status" value="1"/>
</dbReference>
<dbReference type="RefSeq" id="WP_151125817.1">
    <property type="nucleotide sequence ID" value="NZ_CP088081.1"/>
</dbReference>
<dbReference type="Gene3D" id="3.30.700.10">
    <property type="entry name" value="Glycoprotein, Type 4 Pilin"/>
    <property type="match status" value="1"/>
</dbReference>
<protein>
    <submittedName>
        <fullName evidence="4">Type II secretion system protein</fullName>
    </submittedName>
</protein>
<keyword evidence="5" id="KW-1185">Reference proteome</keyword>
<dbReference type="AlphaFoldDB" id="A0A643F7T6"/>
<keyword evidence="1" id="KW-0488">Methylation</keyword>
<dbReference type="SUPFAM" id="SSF54523">
    <property type="entry name" value="Pili subunits"/>
    <property type="match status" value="1"/>
</dbReference>
<evidence type="ECO:0000256" key="3">
    <source>
        <dbReference type="SAM" id="Phobius"/>
    </source>
</evidence>
<name>A0A643F7T6_IDEDE</name>
<evidence type="ECO:0000256" key="1">
    <source>
        <dbReference type="ARBA" id="ARBA00022481"/>
    </source>
</evidence>
<organism evidence="4 5">
    <name type="scientific">Ideonella dechloratans</name>
    <dbReference type="NCBI Taxonomy" id="36863"/>
    <lineage>
        <taxon>Bacteria</taxon>
        <taxon>Pseudomonadati</taxon>
        <taxon>Pseudomonadota</taxon>
        <taxon>Betaproteobacteria</taxon>
        <taxon>Burkholderiales</taxon>
        <taxon>Sphaerotilaceae</taxon>
        <taxon>Ideonella</taxon>
    </lineage>
</organism>
<dbReference type="EMBL" id="VZPB01000079">
    <property type="protein sequence ID" value="KAB0574153.1"/>
    <property type="molecule type" value="Genomic_DNA"/>
</dbReference>
<sequence length="179" mass="19975">MSTPKSQGQIVFAEALSCGLPAARPRGFTLIEMLVTLALLAALASSVVPLAQVAVTRQREAELRLSLREIRQAIDAYRLAVQDGRIVVRMGSNGYPTTLNALVDGAEDWQDAHHRKIYFLRRIPRDPFYPGDERTPPDQQWGLRSYESEATDPRAGDDVYDVYSRSKLTGLNGVPYAQW</sequence>
<dbReference type="InterPro" id="IPR045584">
    <property type="entry name" value="Pilin-like"/>
</dbReference>
<dbReference type="PRINTS" id="PR00813">
    <property type="entry name" value="BCTERIALGSPG"/>
</dbReference>
<dbReference type="InterPro" id="IPR000983">
    <property type="entry name" value="Bac_GSPG_pilin"/>
</dbReference>
<comment type="caution">
    <text evidence="4">The sequence shown here is derived from an EMBL/GenBank/DDBJ whole genome shotgun (WGS) entry which is preliminary data.</text>
</comment>
<gene>
    <name evidence="4" type="ORF">F7Q92_19900</name>
</gene>
<evidence type="ECO:0000313" key="5">
    <source>
        <dbReference type="Proteomes" id="UP000430120"/>
    </source>
</evidence>
<feature type="transmembrane region" description="Helical" evidence="3">
    <location>
        <begin position="33"/>
        <end position="55"/>
    </location>
</feature>
<dbReference type="OrthoDB" id="9790526at2"/>
<keyword evidence="3" id="KW-0472">Membrane</keyword>
<keyword evidence="3" id="KW-0812">Transmembrane</keyword>
<keyword evidence="3" id="KW-1133">Transmembrane helix</keyword>
<dbReference type="InterPro" id="IPR012902">
    <property type="entry name" value="N_methyl_site"/>
</dbReference>
<evidence type="ECO:0000256" key="2">
    <source>
        <dbReference type="SAM" id="MobiDB-lite"/>
    </source>
</evidence>
<feature type="region of interest" description="Disordered" evidence="2">
    <location>
        <begin position="129"/>
        <end position="156"/>
    </location>
</feature>
<accession>A0A643F7T6</accession>
<dbReference type="GO" id="GO:0015628">
    <property type="term" value="P:protein secretion by the type II secretion system"/>
    <property type="evidence" value="ECO:0007669"/>
    <property type="project" value="InterPro"/>
</dbReference>
<dbReference type="GO" id="GO:0015627">
    <property type="term" value="C:type II protein secretion system complex"/>
    <property type="evidence" value="ECO:0007669"/>
    <property type="project" value="InterPro"/>
</dbReference>
<dbReference type="Pfam" id="PF07963">
    <property type="entry name" value="N_methyl"/>
    <property type="match status" value="1"/>
</dbReference>
<reference evidence="4 5" key="1">
    <citation type="submission" date="2019-09" db="EMBL/GenBank/DDBJ databases">
        <title>Draft genome sequences of 48 bacterial type strains from the CCUG.</title>
        <authorList>
            <person name="Tunovic T."/>
            <person name="Pineiro-Iglesias B."/>
            <person name="Unosson C."/>
            <person name="Inganas E."/>
            <person name="Ohlen M."/>
            <person name="Cardew S."/>
            <person name="Jensie-Markopoulos S."/>
            <person name="Salva-Serra F."/>
            <person name="Jaen-Luchoro D."/>
            <person name="Karlsson R."/>
            <person name="Svensson-Stadler L."/>
            <person name="Chun J."/>
            <person name="Moore E."/>
        </authorList>
    </citation>
    <scope>NUCLEOTIDE SEQUENCE [LARGE SCALE GENOMIC DNA]</scope>
    <source>
        <strain evidence="4 5">CCUG 30977</strain>
    </source>
</reference>